<dbReference type="SMART" id="SM00823">
    <property type="entry name" value="PKS_PP"/>
    <property type="match status" value="1"/>
</dbReference>
<dbReference type="SUPFAM" id="SSF47336">
    <property type="entry name" value="ACP-like"/>
    <property type="match status" value="2"/>
</dbReference>
<dbReference type="Proteomes" id="UP000660708">
    <property type="component" value="Unassembled WGS sequence"/>
</dbReference>
<dbReference type="PROSITE" id="PS50075">
    <property type="entry name" value="CARRIER"/>
    <property type="match status" value="2"/>
</dbReference>
<evidence type="ECO:0000256" key="1">
    <source>
        <dbReference type="ARBA" id="ARBA00022450"/>
    </source>
</evidence>
<keyword evidence="7" id="KW-1185">Reference proteome</keyword>
<dbReference type="Gene3D" id="3.30.559.30">
    <property type="entry name" value="Nonribosomal peptide synthetase, condensation domain"/>
    <property type="match status" value="4"/>
</dbReference>
<dbReference type="InterPro" id="IPR020806">
    <property type="entry name" value="PKS_PP-bd"/>
</dbReference>
<dbReference type="CDD" id="cd19531">
    <property type="entry name" value="LCL_NRPS-like"/>
    <property type="match status" value="1"/>
</dbReference>
<dbReference type="Gene3D" id="1.10.1200.10">
    <property type="entry name" value="ACP-like"/>
    <property type="match status" value="2"/>
</dbReference>
<proteinExistence type="predicted"/>
<evidence type="ECO:0000313" key="6">
    <source>
        <dbReference type="EMBL" id="MBE0348038.1"/>
    </source>
</evidence>
<sequence>MQDDFLADIDSDILSLLLEQAPSDGIPRTSGNAAPLSYLQQQLWTLQALDESNTSYLMPVVFSVTGQIEPSKLEQALQAVIANHGIFRTQFVTTDDTPAQVELDEVSFSLAQVHSDMTRTDYLASEALNQWLLAAKDLSQAPQLKAQLITCAEQKQILALSYHHLVSDGWSNNLILADLKSAYRGLALSMPALRYLDFAHWQRHALSQQHPAVAFWQQYLEAPRQPLRLHQQHTTTTKLKSVGGRQQFTLSAPLCASLGDFCKRNQVTPFASLLAIWQLLLSRHHGNEQFVVGVPNAGRSEEQVQDIVGCFITTQAYRCEAHCGRSFIETVKQIQRHALTCTQYSDVPFEYVLSVLPEHRGDLRQGGFFQVGFDCQPQLQGQLDFGDFSLAPVAGGSMQSKFAIALSAQTSETSVICEIEYDCAQFDTPYIEVLQREFCQLLTLALGHDAEKIGNWLDVAYENQPAYLPESRASKGKQLAPETRLTHELVRQQALSSPTDTALIFQDHHFDYQWLEAHSNYIAAQLQRHHVKEGEVVGIALPRTPYLIASLLACFKSGVAYLPLDPKLPQDKLTHMIEDSQCALIVGEQLPASSCAVIAEAELICPDLSVWCQQDAALAVHPEHIAYLNYTSGSTGKAKGVAVPHGALSRYIFTAADFISLTQHDVVLQFATANFDAFVEQVFPTLVVGAALVMRDDTLWDAQTLYEQASKHSISVMDLSAAYWRQIAEDWSYLMPKHQWQLPALRQVHSGGEAMSKQAISAWRAAGLEKVKLVNTYGPTEIVVEAAIFDCSALDVERINSVPIGSAIAERQLYVLDEQLNLLPHGQVGELYVGGEILAQGYLRRPGQTAASFVADPFSDSGQRLYRTGDLVRWNAQAQLEFIGRVDNQVKIRGFRVEVEEVELKLRAIEGVNDVAVIAQQHAESTRLLAYLCSTRDVHDIQADTRTILPEYMVPSVFMLLDSLPLNANGKVDRAALPTPAASPQETQITACIGEVETLIAEIWCKLFSVEQVGRDDNFFALGGDSIICLQMVSLSRQAGWEIKPADVFEAQTIMAIAPLATRLEEVNSSEVEHVAGSAPLLPIQQAFFAQRGHAPNHYNQAVMLHVSQTIDCSALQQVVTQLVQHHDALRLRFCRDSEGNWQQSFTEYSASMLAQIFTLHEVENAQITALADDIQRSLDIQNGPVMRVAVMQVADGSYRVLLVVHHLVIDGVSWRILLDDLAAGYEQLIAGKTWQPIAKSSSVKKWAEALQQYDAHFADEAEFWQTQTAARLPLPYQDKTASAAETELATVELYCPQALTTQLLTQASRPYRTQVNDLLLSALSEALYRWLGADEYVLHLEGHGREPWQPSIDLSRTIGWFTAMFPLKLSRQDNWQETILATKEMLRAIPNKGIGYGALKYNSAKPTSSAPELADIEFNYLGQLDNNFSSDGIWQPAREDSGANTNHAATVASELSIQAQVLGGQLQIRTSFVATRLSRETIETFTQLFQQCLEELVAHCASTTATFSASDVPLAQLPKDTLRQLDATQISKVYPLSAMQEGMLFHAQYSDNSAYVNQMQFAATGLDVVAFSEAWQHVTDRHEVLRTGLLTKESPAHQFVVHTHAADITVLDWSSEGGDVEAKLEQLAKQQVLLGFDLDKDIGFNRVLIIKLDTHQHRVIWTNHHLFTDGWSASRMMGELLSVYQGHTLMPATGQYEQYIGFLQAQDHTQNRDYWQQQLRQLDEPCTLFAQQNTQQTSQNGAGHTRWVMAPEQTEHLVSFCRSQQITVNTLIQAAWSLVLKASIGHKAVCFGSVTSGRPPELAHSDSMLGLFINTLPTIVTVNPEVSVAIWLQQLQRQSLRAREHEYTPLSEVQKWAREGGIDCPSGLFDTLVVFENYPIAEALQQADKATTQFELLASREETDYPLTVSISQQETLDIAFDYQRAALSDAEAEQLLARFLLILSQLQEQVTQPVAHITGLNDAQTASLIELGATKYHGAAQQQDILACLYQQARVHKDSVRLFCDTQFQSYQALLARSEKIAVGLQLQGVTSQQRVALYMCTELDTLACILAIWQLGAVYVPLDVESPESRLNDILAVSSPQLVLHQERALTHCTMQQISLQCLISEVGEQLLQRPTPNPQQLAYLVFTSGSTGKPKGVAVTQEALLSHCLAIADAYHYGTEDHALAFASLVFDAGLEQVFVPLLAGAKLTMVNGKALLPEQCSELVVANQINIVDLPRTYLQHLPNLDGVRLCIVRDEAWPTKELLQWRKRAPQTRFINAYGATETVITPTIWEDDHNVEIDSLYVPIGAVVGHRHAYVLTEELNLVPEGGFGELYIAGTLAQGYFGRADLTAERFIANPFSDKGERLYRTGDLVRFNEQGQLVYQGRANQQVKIRRSRIEFAEIEKRIMAMAEINSVLVRLQHTEQGAQLIAYVIGENVDLAALQTCAQQQLPDYMQPAHWLTLTQLPLTINGKVDVNALPKPALPKAETKHQEMNAQARQLSVIWKTLLGIDATPQSQFFYDGGDSILAMRLTSQINQTFGLQLKVRDIFEHSEFSALAQYITAQRQSTDDHHSITLQAQPFAQQIPVSAEQRSLWVTDKLSEAKDRAAYNITTSVNLFGALEPHSLQCAFTQLLAYHSTFSYRFVEQEGDVVAVYSEDNELQWQYVQLDDDLAQNTAAAAKLREHFEVTPFNLAEDVLLRVLLVEIAPEHHQLTINMHHIVSDGWSMGNLVHQVGEFYLAQIEQRQAQLPPLQVQYGDYAQWQQQRLASQEAKDVAQFWRTKLADAPAQSVIPLHSPRPERTDTQGDVIDFQIAATTREAIEQLAQQQKCSVFSVLLASYAAWLFETTGQQDIVLGTDLSGREHADLEPLIGYFIRVLPLRVRLNGAVGFTQLCEQVQQTLLDVQSNQLLTLDSVINEVGVQRTAGLSPLFQQLFVMQNTPKPDWPIDGLEMEGVASVDTSSKFDSAIFIDAQEQAYHGRCYFKTALYRRDKIQVALDRWMQLLTQLVESPTVGIATLKPHTPKQAGQSKFKSSKFAKFKK</sequence>
<reference evidence="6 7" key="1">
    <citation type="submission" date="2015-06" db="EMBL/GenBank/DDBJ databases">
        <title>Genome sequence of Pseudoalteromonas peptidolytica.</title>
        <authorList>
            <person name="Xie B.-B."/>
            <person name="Rong J.-C."/>
            <person name="Qin Q.-L."/>
            <person name="Zhang Y.-Z."/>
        </authorList>
    </citation>
    <scope>NUCLEOTIDE SEQUENCE [LARGE SCALE GENOMIC DNA]</scope>
    <source>
        <strain evidence="6 7">F12-50-A1</strain>
    </source>
</reference>
<dbReference type="SUPFAM" id="SSF56801">
    <property type="entry name" value="Acetyl-CoA synthetase-like"/>
    <property type="match status" value="2"/>
</dbReference>
<dbReference type="InterPro" id="IPR036736">
    <property type="entry name" value="ACP-like_sf"/>
</dbReference>
<evidence type="ECO:0000256" key="2">
    <source>
        <dbReference type="ARBA" id="ARBA00022553"/>
    </source>
</evidence>
<dbReference type="Gene3D" id="2.30.38.10">
    <property type="entry name" value="Luciferase, Domain 3"/>
    <property type="match status" value="1"/>
</dbReference>
<organism evidence="6 7">
    <name type="scientific">Pseudoalteromonas peptidolytica F12-50-A1</name>
    <dbReference type="NCBI Taxonomy" id="1315280"/>
    <lineage>
        <taxon>Bacteria</taxon>
        <taxon>Pseudomonadati</taxon>
        <taxon>Pseudomonadota</taxon>
        <taxon>Gammaproteobacteria</taxon>
        <taxon>Alteromonadales</taxon>
        <taxon>Pseudoalteromonadaceae</taxon>
        <taxon>Pseudoalteromonas</taxon>
    </lineage>
</organism>
<evidence type="ECO:0000256" key="3">
    <source>
        <dbReference type="ARBA" id="ARBA00022737"/>
    </source>
</evidence>
<dbReference type="GO" id="GO:0043041">
    <property type="term" value="P:amino acid activation for nonribosomal peptide biosynthetic process"/>
    <property type="evidence" value="ECO:0007669"/>
    <property type="project" value="TreeGrafter"/>
</dbReference>
<dbReference type="Pfam" id="PF00501">
    <property type="entry name" value="AMP-binding"/>
    <property type="match status" value="2"/>
</dbReference>
<dbReference type="InterPro" id="IPR000873">
    <property type="entry name" value="AMP-dep_synth/lig_dom"/>
</dbReference>
<dbReference type="Pfam" id="PF00668">
    <property type="entry name" value="Condensation"/>
    <property type="match status" value="4"/>
</dbReference>
<dbReference type="PANTHER" id="PTHR45527:SF1">
    <property type="entry name" value="FATTY ACID SYNTHASE"/>
    <property type="match status" value="1"/>
</dbReference>
<dbReference type="NCBIfam" id="TIGR01733">
    <property type="entry name" value="AA-adenyl-dom"/>
    <property type="match status" value="2"/>
</dbReference>
<dbReference type="Pfam" id="PF00550">
    <property type="entry name" value="PP-binding"/>
    <property type="match status" value="2"/>
</dbReference>
<gene>
    <name evidence="6" type="ORF">PPEP_a3134</name>
</gene>
<dbReference type="InterPro" id="IPR025110">
    <property type="entry name" value="AMP-bd_C"/>
</dbReference>
<dbReference type="Gene3D" id="3.40.50.980">
    <property type="match status" value="2"/>
</dbReference>
<dbReference type="NCBIfam" id="TIGR01720">
    <property type="entry name" value="NRPS-para261"/>
    <property type="match status" value="1"/>
</dbReference>
<accession>A0A8I0MYX0</accession>
<dbReference type="InterPro" id="IPR045851">
    <property type="entry name" value="AMP-bd_C_sf"/>
</dbReference>
<dbReference type="GO" id="GO:0003824">
    <property type="term" value="F:catalytic activity"/>
    <property type="evidence" value="ECO:0007669"/>
    <property type="project" value="InterPro"/>
</dbReference>
<dbReference type="InterPro" id="IPR010071">
    <property type="entry name" value="AA_adenyl_dom"/>
</dbReference>
<feature type="domain" description="Carrier" evidence="5">
    <location>
        <begin position="2477"/>
        <end position="2551"/>
    </location>
</feature>
<dbReference type="InterPro" id="IPR042099">
    <property type="entry name" value="ANL_N_sf"/>
</dbReference>
<dbReference type="EMBL" id="AQHF01000030">
    <property type="protein sequence ID" value="MBE0348038.1"/>
    <property type="molecule type" value="Genomic_DNA"/>
</dbReference>
<dbReference type="InterPro" id="IPR010060">
    <property type="entry name" value="NRPS_synth"/>
</dbReference>
<dbReference type="InterPro" id="IPR009081">
    <property type="entry name" value="PP-bd_ACP"/>
</dbReference>
<dbReference type="PROSITE" id="PS00455">
    <property type="entry name" value="AMP_BINDING"/>
    <property type="match status" value="2"/>
</dbReference>
<dbReference type="GO" id="GO:0044550">
    <property type="term" value="P:secondary metabolite biosynthetic process"/>
    <property type="evidence" value="ECO:0007669"/>
    <property type="project" value="TreeGrafter"/>
</dbReference>
<dbReference type="InterPro" id="IPR020845">
    <property type="entry name" value="AMP-binding_CS"/>
</dbReference>
<feature type="region of interest" description="Disordered" evidence="4">
    <location>
        <begin position="3008"/>
        <end position="3027"/>
    </location>
</feature>
<name>A0A8I0MYX0_9GAMM</name>
<dbReference type="InterPro" id="IPR023213">
    <property type="entry name" value="CAT-like_dom_sf"/>
</dbReference>
<dbReference type="SUPFAM" id="SSF52777">
    <property type="entry name" value="CoA-dependent acyltransferases"/>
    <property type="match status" value="8"/>
</dbReference>
<dbReference type="CDD" id="cd19534">
    <property type="entry name" value="E_NRPS"/>
    <property type="match status" value="1"/>
</dbReference>
<protein>
    <recommendedName>
        <fullName evidence="5">Carrier domain-containing protein</fullName>
    </recommendedName>
</protein>
<evidence type="ECO:0000256" key="4">
    <source>
        <dbReference type="SAM" id="MobiDB-lite"/>
    </source>
</evidence>
<feature type="domain" description="Carrier" evidence="5">
    <location>
        <begin position="991"/>
        <end position="1065"/>
    </location>
</feature>
<keyword evidence="2" id="KW-0597">Phosphoprotein</keyword>
<dbReference type="Gene3D" id="3.30.559.10">
    <property type="entry name" value="Chloramphenicol acetyltransferase-like domain"/>
    <property type="match status" value="4"/>
</dbReference>
<dbReference type="RefSeq" id="WP_147390565.1">
    <property type="nucleotide sequence ID" value="NZ_AQHF01000030.1"/>
</dbReference>
<feature type="compositionally biased region" description="Basic residues" evidence="4">
    <location>
        <begin position="3018"/>
        <end position="3027"/>
    </location>
</feature>
<evidence type="ECO:0000313" key="7">
    <source>
        <dbReference type="Proteomes" id="UP000660708"/>
    </source>
</evidence>
<dbReference type="Gene3D" id="3.30.300.30">
    <property type="match status" value="2"/>
</dbReference>
<dbReference type="PANTHER" id="PTHR45527">
    <property type="entry name" value="NONRIBOSOMAL PEPTIDE SYNTHETASE"/>
    <property type="match status" value="1"/>
</dbReference>
<keyword evidence="1" id="KW-0596">Phosphopantetheine</keyword>
<keyword evidence="3" id="KW-0677">Repeat</keyword>
<dbReference type="Pfam" id="PF13193">
    <property type="entry name" value="AMP-binding_C"/>
    <property type="match status" value="1"/>
</dbReference>
<dbReference type="GO" id="GO:0005737">
    <property type="term" value="C:cytoplasm"/>
    <property type="evidence" value="ECO:0007669"/>
    <property type="project" value="TreeGrafter"/>
</dbReference>
<dbReference type="InterPro" id="IPR001242">
    <property type="entry name" value="Condensation_dom"/>
</dbReference>
<dbReference type="CDD" id="cd05930">
    <property type="entry name" value="A_NRPS"/>
    <property type="match status" value="1"/>
</dbReference>
<evidence type="ECO:0000259" key="5">
    <source>
        <dbReference type="PROSITE" id="PS50075"/>
    </source>
</evidence>
<dbReference type="GO" id="GO:0031177">
    <property type="term" value="F:phosphopantetheine binding"/>
    <property type="evidence" value="ECO:0007669"/>
    <property type="project" value="InterPro"/>
</dbReference>
<dbReference type="Gene3D" id="3.40.50.12780">
    <property type="entry name" value="N-terminal domain of ligase-like"/>
    <property type="match status" value="1"/>
</dbReference>
<comment type="caution">
    <text evidence="6">The sequence shown here is derived from an EMBL/GenBank/DDBJ whole genome shotgun (WGS) entry which is preliminary data.</text>
</comment>